<keyword evidence="7 8" id="KW-0472">Membrane</keyword>
<feature type="transmembrane region" description="Helical" evidence="8">
    <location>
        <begin position="83"/>
        <end position="103"/>
    </location>
</feature>
<gene>
    <name evidence="9" type="ORF">GCM10009416_25690</name>
</gene>
<dbReference type="Proteomes" id="UP001501588">
    <property type="component" value="Unassembled WGS sequence"/>
</dbReference>
<evidence type="ECO:0000256" key="3">
    <source>
        <dbReference type="ARBA" id="ARBA00022448"/>
    </source>
</evidence>
<keyword evidence="5 8" id="KW-0812">Transmembrane</keyword>
<keyword evidence="10" id="KW-1185">Reference proteome</keyword>
<evidence type="ECO:0000256" key="6">
    <source>
        <dbReference type="ARBA" id="ARBA00022989"/>
    </source>
</evidence>
<feature type="transmembrane region" description="Helical" evidence="8">
    <location>
        <begin position="109"/>
        <end position="128"/>
    </location>
</feature>
<comment type="caution">
    <text evidence="9">The sequence shown here is derived from an EMBL/GenBank/DDBJ whole genome shotgun (WGS) entry which is preliminary data.</text>
</comment>
<evidence type="ECO:0000256" key="8">
    <source>
        <dbReference type="RuleBase" id="RU363041"/>
    </source>
</evidence>
<keyword evidence="4 8" id="KW-1003">Cell membrane</keyword>
<comment type="subcellular location">
    <subcellularLocation>
        <location evidence="1 8">Cell membrane</location>
        <topology evidence="1 8">Multi-pass membrane protein</topology>
    </subcellularLocation>
</comment>
<evidence type="ECO:0000256" key="4">
    <source>
        <dbReference type="ARBA" id="ARBA00022475"/>
    </source>
</evidence>
<feature type="transmembrane region" description="Helical" evidence="8">
    <location>
        <begin position="39"/>
        <end position="62"/>
    </location>
</feature>
<dbReference type="EMBL" id="BAAAFZ010000034">
    <property type="protein sequence ID" value="GAA0586195.1"/>
    <property type="molecule type" value="Genomic_DNA"/>
</dbReference>
<evidence type="ECO:0000313" key="10">
    <source>
        <dbReference type="Proteomes" id="UP001501588"/>
    </source>
</evidence>
<feature type="transmembrane region" description="Helical" evidence="8">
    <location>
        <begin position="234"/>
        <end position="251"/>
    </location>
</feature>
<dbReference type="Pfam" id="PF01925">
    <property type="entry name" value="TauE"/>
    <property type="match status" value="1"/>
</dbReference>
<feature type="transmembrane region" description="Helical" evidence="8">
    <location>
        <begin position="180"/>
        <end position="196"/>
    </location>
</feature>
<dbReference type="PANTHER" id="PTHR30269:SF37">
    <property type="entry name" value="MEMBRANE TRANSPORTER PROTEIN"/>
    <property type="match status" value="1"/>
</dbReference>
<name>A0ABN1FAM1_9PROT</name>
<dbReference type="PANTHER" id="PTHR30269">
    <property type="entry name" value="TRANSMEMBRANE PROTEIN YFCA"/>
    <property type="match status" value="1"/>
</dbReference>
<evidence type="ECO:0000256" key="2">
    <source>
        <dbReference type="ARBA" id="ARBA00009142"/>
    </source>
</evidence>
<proteinExistence type="inferred from homology"/>
<comment type="similarity">
    <text evidence="2 8">Belongs to the 4-toluene sulfonate uptake permease (TSUP) (TC 2.A.102) family.</text>
</comment>
<dbReference type="InterPro" id="IPR052017">
    <property type="entry name" value="TSUP"/>
</dbReference>
<evidence type="ECO:0000313" key="9">
    <source>
        <dbReference type="EMBL" id="GAA0586195.1"/>
    </source>
</evidence>
<evidence type="ECO:0000256" key="1">
    <source>
        <dbReference type="ARBA" id="ARBA00004651"/>
    </source>
</evidence>
<keyword evidence="6 8" id="KW-1133">Transmembrane helix</keyword>
<reference evidence="9 10" key="1">
    <citation type="journal article" date="2019" name="Int. J. Syst. Evol. Microbiol.">
        <title>The Global Catalogue of Microorganisms (GCM) 10K type strain sequencing project: providing services to taxonomists for standard genome sequencing and annotation.</title>
        <authorList>
            <consortium name="The Broad Institute Genomics Platform"/>
            <consortium name="The Broad Institute Genome Sequencing Center for Infectious Disease"/>
            <person name="Wu L."/>
            <person name="Ma J."/>
        </authorList>
    </citation>
    <scope>NUCLEOTIDE SEQUENCE [LARGE SCALE GENOMIC DNA]</scope>
    <source>
        <strain evidence="9 10">JCM 9933</strain>
    </source>
</reference>
<keyword evidence="3" id="KW-0813">Transport</keyword>
<accession>A0ABN1FAM1</accession>
<evidence type="ECO:0000256" key="5">
    <source>
        <dbReference type="ARBA" id="ARBA00022692"/>
    </source>
</evidence>
<dbReference type="InterPro" id="IPR002781">
    <property type="entry name" value="TM_pro_TauE-like"/>
</dbReference>
<sequence>MLFDVLSTASPSLLAALAFSLVLAGTVKGTIGIGMPIVAFPLLSAFLEVRTAVALLTLPLVLSNIPQAMENGAGAGLARLRRLAPVLLGTIPGVAAGVLFVDTGSDPQFARAAAGSALIVTALLMLAAPKLHVGPQHVAAGVAAGFLGGLMGGVAAIPGPIVFVFLLAKGLRGSEFTGEASMFLVVSSLVLAFVLAGTGSFNWWDVLISAAALAPVALGMYVGQKLRDRIAPETFKRLVLFAVLASGLELVRRAVLA</sequence>
<protein>
    <recommendedName>
        <fullName evidence="8">Probable membrane transporter protein</fullName>
    </recommendedName>
</protein>
<feature type="transmembrane region" description="Helical" evidence="8">
    <location>
        <begin position="203"/>
        <end position="222"/>
    </location>
</feature>
<organism evidence="9 10">
    <name type="scientific">Craurococcus roseus</name>
    <dbReference type="NCBI Taxonomy" id="77585"/>
    <lineage>
        <taxon>Bacteria</taxon>
        <taxon>Pseudomonadati</taxon>
        <taxon>Pseudomonadota</taxon>
        <taxon>Alphaproteobacteria</taxon>
        <taxon>Acetobacterales</taxon>
        <taxon>Acetobacteraceae</taxon>
        <taxon>Craurococcus</taxon>
    </lineage>
</organism>
<feature type="transmembrane region" description="Helical" evidence="8">
    <location>
        <begin position="140"/>
        <end position="168"/>
    </location>
</feature>
<evidence type="ECO:0000256" key="7">
    <source>
        <dbReference type="ARBA" id="ARBA00023136"/>
    </source>
</evidence>